<sequence>MFTRSLLTVAVSLVLASHAQADNLAAAEQYGNGNKLDATQFGTALGLTTSQSGTNNEISSEQTGQRSEARLTQQGEGNYQSVYQFNTYDEYSGNHRAVIDQVGAFNTANVVQLDDAANSASINQDGNDHRIDLQQSGRVNDFTGYQGGVGNQALIIQEGGARAEASQSGTGNSLSVEQTAWPFGASMAVSQSGEFNLADIVQTAGGRYPGGRIELDQDGQANNAEVAGTGAWSVLEFTQTGNGNELAVNQSGRNTRIAGTSSGDYNRAEIDQTGDNNVLDLAQSGSDNLIQATQGGWWGQGDIGTVAQTGNSNFASLTQNVNVEGAATNIASILQNGSNNSATVVQGQ</sequence>
<dbReference type="EMBL" id="RFFM01000002">
    <property type="protein sequence ID" value="RMH89653.1"/>
    <property type="molecule type" value="Genomic_DNA"/>
</dbReference>
<keyword evidence="2" id="KW-0732">Signal</keyword>
<dbReference type="AlphaFoldDB" id="A0A3M2HP19"/>
<evidence type="ECO:0000313" key="4">
    <source>
        <dbReference type="Proteomes" id="UP000269774"/>
    </source>
</evidence>
<accession>A0A3M2HP19</accession>
<comment type="caution">
    <text evidence="3">The sequence shown here is derived from an EMBL/GenBank/DDBJ whole genome shotgun (WGS) entry which is preliminary data.</text>
</comment>
<evidence type="ECO:0000256" key="2">
    <source>
        <dbReference type="SAM" id="SignalP"/>
    </source>
</evidence>
<dbReference type="RefSeq" id="WP_122164850.1">
    <property type="nucleotide sequence ID" value="NZ_JAMOIB010000005.1"/>
</dbReference>
<evidence type="ECO:0008006" key="5">
    <source>
        <dbReference type="Google" id="ProtNLM"/>
    </source>
</evidence>
<feature type="region of interest" description="Disordered" evidence="1">
    <location>
        <begin position="48"/>
        <end position="69"/>
    </location>
</feature>
<keyword evidence="4" id="KW-1185">Reference proteome</keyword>
<gene>
    <name evidence="3" type="ORF">EA797_08810</name>
</gene>
<dbReference type="OrthoDB" id="6842062at2"/>
<feature type="signal peptide" evidence="2">
    <location>
        <begin position="1"/>
        <end position="21"/>
    </location>
</feature>
<evidence type="ECO:0000256" key="1">
    <source>
        <dbReference type="SAM" id="MobiDB-lite"/>
    </source>
</evidence>
<protein>
    <recommendedName>
        <fullName evidence="5">Curlin</fullName>
    </recommendedName>
</protein>
<feature type="chain" id="PRO_5018135503" description="Curlin" evidence="2">
    <location>
        <begin position="22"/>
        <end position="348"/>
    </location>
</feature>
<organism evidence="3 4">
    <name type="scientific">Stutzerimonas zhaodongensis</name>
    <dbReference type="NCBI Taxonomy" id="1176257"/>
    <lineage>
        <taxon>Bacteria</taxon>
        <taxon>Pseudomonadati</taxon>
        <taxon>Pseudomonadota</taxon>
        <taxon>Gammaproteobacteria</taxon>
        <taxon>Pseudomonadales</taxon>
        <taxon>Pseudomonadaceae</taxon>
        <taxon>Stutzerimonas</taxon>
    </lineage>
</organism>
<reference evidence="3 4" key="1">
    <citation type="submission" date="2018-10" db="EMBL/GenBank/DDBJ databases">
        <title>Pseudomonas zhaodongensis NEAU-ST5-21(T) genome.</title>
        <authorList>
            <person name="Peng J."/>
            <person name="Liu Z.-P."/>
        </authorList>
    </citation>
    <scope>NUCLEOTIDE SEQUENCE [LARGE SCALE GENOMIC DNA]</scope>
    <source>
        <strain evidence="3 4">NEAU-ST5-21</strain>
    </source>
</reference>
<name>A0A3M2HP19_9GAMM</name>
<dbReference type="Proteomes" id="UP000269774">
    <property type="component" value="Unassembled WGS sequence"/>
</dbReference>
<proteinExistence type="predicted"/>
<evidence type="ECO:0000313" key="3">
    <source>
        <dbReference type="EMBL" id="RMH89653.1"/>
    </source>
</evidence>